<accession>A0A2U1IX53</accession>
<feature type="signal peptide" evidence="1">
    <location>
        <begin position="1"/>
        <end position="22"/>
    </location>
</feature>
<gene>
    <name evidence="2" type="ORF">BB558_006657</name>
</gene>
<evidence type="ECO:0000256" key="1">
    <source>
        <dbReference type="SAM" id="SignalP"/>
    </source>
</evidence>
<evidence type="ECO:0000313" key="2">
    <source>
        <dbReference type="EMBL" id="PVZ97363.1"/>
    </source>
</evidence>
<keyword evidence="3" id="KW-1185">Reference proteome</keyword>
<reference evidence="2 3" key="1">
    <citation type="journal article" date="2018" name="MBio">
        <title>Comparative Genomics Reveals the Core Gene Toolbox for the Fungus-Insect Symbiosis.</title>
        <authorList>
            <person name="Wang Y."/>
            <person name="Stata M."/>
            <person name="Wang W."/>
            <person name="Stajich J.E."/>
            <person name="White M.M."/>
            <person name="Moncalvo J.M."/>
        </authorList>
    </citation>
    <scope>NUCLEOTIDE SEQUENCE [LARGE SCALE GENOMIC DNA]</scope>
    <source>
        <strain evidence="2 3">AUS-126-30</strain>
    </source>
</reference>
<dbReference type="Proteomes" id="UP000245591">
    <property type="component" value="Unassembled WGS sequence"/>
</dbReference>
<sequence>MGDSSKILLMVLAIFIPPLSVAINLRIKPQQADVFSTTPDSKHVINSVILLDTGSEQKTEENDQKTTVLQKLLGEEIQSPVSKLHVSNDLIPIIMLLEQHHF</sequence>
<comment type="caution">
    <text evidence="2">The sequence shown here is derived from an EMBL/GenBank/DDBJ whole genome shotgun (WGS) entry which is preliminary data.</text>
</comment>
<dbReference type="EMBL" id="MBFU01000855">
    <property type="protein sequence ID" value="PVZ97363.1"/>
    <property type="molecule type" value="Genomic_DNA"/>
</dbReference>
<feature type="chain" id="PRO_5015545989" evidence="1">
    <location>
        <begin position="23"/>
        <end position="102"/>
    </location>
</feature>
<dbReference type="AlphaFoldDB" id="A0A2U1IX53"/>
<protein>
    <submittedName>
        <fullName evidence="2">Uncharacterized protein</fullName>
    </submittedName>
</protein>
<evidence type="ECO:0000313" key="3">
    <source>
        <dbReference type="Proteomes" id="UP000245591"/>
    </source>
</evidence>
<proteinExistence type="predicted"/>
<organism evidence="2 3">
    <name type="scientific">Smittium angustum</name>
    <dbReference type="NCBI Taxonomy" id="133377"/>
    <lineage>
        <taxon>Eukaryota</taxon>
        <taxon>Fungi</taxon>
        <taxon>Fungi incertae sedis</taxon>
        <taxon>Zoopagomycota</taxon>
        <taxon>Kickxellomycotina</taxon>
        <taxon>Harpellomycetes</taxon>
        <taxon>Harpellales</taxon>
        <taxon>Legeriomycetaceae</taxon>
        <taxon>Smittium</taxon>
    </lineage>
</organism>
<name>A0A2U1IX53_SMIAN</name>
<keyword evidence="1" id="KW-0732">Signal</keyword>